<keyword evidence="4" id="KW-1185">Reference proteome</keyword>
<dbReference type="Gene3D" id="3.50.50.60">
    <property type="entry name" value="FAD/NAD(P)-binding domain"/>
    <property type="match status" value="2"/>
</dbReference>
<dbReference type="InterPro" id="IPR036188">
    <property type="entry name" value="FAD/NAD-bd_sf"/>
</dbReference>
<gene>
    <name evidence="3" type="ORF">NNL38_19405</name>
</gene>
<evidence type="ECO:0000259" key="2">
    <source>
        <dbReference type="Pfam" id="PF01266"/>
    </source>
</evidence>
<dbReference type="PANTHER" id="PTHR13847">
    <property type="entry name" value="SARCOSINE DEHYDROGENASE-RELATED"/>
    <property type="match status" value="1"/>
</dbReference>
<dbReference type="Proteomes" id="UP001057998">
    <property type="component" value="Chromosome 2"/>
</dbReference>
<dbReference type="PANTHER" id="PTHR13847:SF289">
    <property type="entry name" value="GLYCINE OXIDASE"/>
    <property type="match status" value="1"/>
</dbReference>
<proteinExistence type="predicted"/>
<dbReference type="Gene3D" id="3.30.9.10">
    <property type="entry name" value="D-Amino Acid Oxidase, subunit A, domain 2"/>
    <property type="match status" value="1"/>
</dbReference>
<evidence type="ECO:0000313" key="3">
    <source>
        <dbReference type="EMBL" id="UTV30729.1"/>
    </source>
</evidence>
<dbReference type="SUPFAM" id="SSF51905">
    <property type="entry name" value="FAD/NAD(P)-binding domain"/>
    <property type="match status" value="1"/>
</dbReference>
<evidence type="ECO:0000313" key="4">
    <source>
        <dbReference type="Proteomes" id="UP001057998"/>
    </source>
</evidence>
<dbReference type="Pfam" id="PF01266">
    <property type="entry name" value="DAO"/>
    <property type="match status" value="1"/>
</dbReference>
<reference evidence="3" key="1">
    <citation type="submission" date="2022-07" db="EMBL/GenBank/DDBJ databases">
        <title>Genome sequencing of Photobacterium atrarenae GJH2-4.</title>
        <authorList>
            <person name="Park S.-J."/>
        </authorList>
    </citation>
    <scope>NUCLEOTIDE SEQUENCE</scope>
    <source>
        <strain evidence="3">GJH2-4</strain>
    </source>
</reference>
<dbReference type="InterPro" id="IPR006076">
    <property type="entry name" value="FAD-dep_OxRdtase"/>
</dbReference>
<keyword evidence="1" id="KW-0560">Oxidoreductase</keyword>
<feature type="domain" description="FAD dependent oxidoreductase" evidence="2">
    <location>
        <begin position="4"/>
        <end position="393"/>
    </location>
</feature>
<accession>A0ABY5GPY7</accession>
<dbReference type="RefSeq" id="WP_255392095.1">
    <property type="nucleotide sequence ID" value="NZ_CP101509.1"/>
</dbReference>
<dbReference type="EMBL" id="CP101509">
    <property type="protein sequence ID" value="UTV30729.1"/>
    <property type="molecule type" value="Genomic_DNA"/>
</dbReference>
<evidence type="ECO:0000256" key="1">
    <source>
        <dbReference type="ARBA" id="ARBA00023002"/>
    </source>
</evidence>
<organism evidence="3 4">
    <name type="scientific">Photobacterium atrarenae</name>
    <dbReference type="NCBI Taxonomy" id="865757"/>
    <lineage>
        <taxon>Bacteria</taxon>
        <taxon>Pseudomonadati</taxon>
        <taxon>Pseudomonadota</taxon>
        <taxon>Gammaproteobacteria</taxon>
        <taxon>Vibrionales</taxon>
        <taxon>Vibrionaceae</taxon>
        <taxon>Photobacterium</taxon>
    </lineage>
</organism>
<sequence>MSTVIVVGSGVIGLSVCEALIQDGHGIILIDENVPGSQTSFGNAGLIADYANSPLANMDTLRKLPSLLSNKHSGVSLDIRDTHKLMHYGMKFVQAALSDNFARNQETLSKTLSLSLQAHIDQIDRLHLKDLVLENGCLHLYKNSPETEADLTEIVAQKKKFDIDCEFVSKETVHSLEPNVNLDGVTGGIFYPKTRSLLSPEKHAEALFRRLNLHSGFKYIDEAVLAFEQDGQSVWVKTNSQQIKGDELVLCAGIGTNQLLDTYGVQIPVVSERGYHIELDATELQINRPIGWQGKYFFATPMSDAIRLAGTTEFADRARKTRHQHHQLLEVWSKALFTQDAKTRSKWMGVRHSSPDGIPVISRLPSMQRVSVCFGHGHLGLTMAAFSGQFIKEMIRGNADKDLGKAYSLERF</sequence>
<name>A0ABY5GPY7_9GAMM</name>
<protein>
    <submittedName>
        <fullName evidence="3">FAD-binding oxidoreductase</fullName>
    </submittedName>
</protein>